<feature type="region of interest" description="Disordered" evidence="5">
    <location>
        <begin position="236"/>
        <end position="310"/>
    </location>
</feature>
<evidence type="ECO:0000256" key="2">
    <source>
        <dbReference type="ARBA" id="ARBA00013064"/>
    </source>
</evidence>
<evidence type="ECO:0000313" key="9">
    <source>
        <dbReference type="EMBL" id="CAE6432054.1"/>
    </source>
</evidence>
<feature type="compositionally biased region" description="Low complexity" evidence="5">
    <location>
        <begin position="254"/>
        <end position="286"/>
    </location>
</feature>
<feature type="domain" description="Rhodanese" evidence="8">
    <location>
        <begin position="86"/>
        <end position="111"/>
    </location>
</feature>
<feature type="region of interest" description="Disordered" evidence="5">
    <location>
        <begin position="549"/>
        <end position="585"/>
    </location>
</feature>
<dbReference type="Pfam" id="PF00782">
    <property type="entry name" value="DSPc"/>
    <property type="match status" value="1"/>
</dbReference>
<sequence length="655" mass="70389">MPHLRLASEIDFPDGLLDGQTRDEWQSIMMLRSSVQQNLRLRPLSSGGAEGDCERPSFLSPTGPTTTNGIATLLGPTGLDLGGVLGMRDALVIDARAPEAYAATHVPGSINMFFLSLKFKRLLKPGALADMSGLKPFIASEAGRVAWDHAIRHWDHSVVVLDHDMDPKNTGPQLLSLIQQLPDVRAAYFLAGGLASCANDPRLIRSAEQEQSDPPMLVKKASRPDLSAIELLTSSPDSATLPELDPTPAIHDGSASTSSSGYLSPPAPARSPSLTDTSPSPSPYSTAFNTSRTRAKAPKLTRLDTKSAERLAPSLQIDTHTPLEPVPRLSLNTQGRPGVAKAATVPLRPLNLRPPVSPSFLATSPCSPAFPRSPSPGIPPTPGTVRPSAAANSPNEFEVSTILPGFLYLGPEPSSAAHVKELKDLGVKRIVSVAVECDDDQGLELRRNFDKYFRVPMRDTVEEENVGRGVRDVCAFLDDARLHSSPTYVHCKAGKSRSVTMVMAYLIHANHWPLWRAYAFVNERRHSISPNIGFVSELMNFEEQSLGTKSVGATLPPDHNPDGTSSTASVSGVPGTAKPSNGSFAHMAGAVRKGGQIRESLPPTFSMPASDLETGERTEVRDAEGRYRHARRAPVDESTLQPSRRVSKAGLEGAW</sequence>
<evidence type="ECO:0000259" key="6">
    <source>
        <dbReference type="PROSITE" id="PS50054"/>
    </source>
</evidence>
<protein>
    <recommendedName>
        <fullName evidence="2">protein-tyrosine-phosphatase</fullName>
        <ecNumber evidence="2">3.1.3.48</ecNumber>
    </recommendedName>
</protein>
<dbReference type="Pfam" id="PF00581">
    <property type="entry name" value="Rhodanese"/>
    <property type="match status" value="1"/>
</dbReference>
<dbReference type="CDD" id="cd14498">
    <property type="entry name" value="DSP"/>
    <property type="match status" value="1"/>
</dbReference>
<evidence type="ECO:0000256" key="3">
    <source>
        <dbReference type="ARBA" id="ARBA00022801"/>
    </source>
</evidence>
<gene>
    <name evidence="9" type="ORF">RDB_LOCUS25001</name>
</gene>
<keyword evidence="3" id="KW-0378">Hydrolase</keyword>
<reference evidence="9" key="1">
    <citation type="submission" date="2021-01" db="EMBL/GenBank/DDBJ databases">
        <authorList>
            <person name="Kaushik A."/>
        </authorList>
    </citation>
    <scope>NUCLEOTIDE SEQUENCE</scope>
    <source>
        <strain evidence="9">AG6-10EEA</strain>
    </source>
</reference>
<dbReference type="Proteomes" id="UP000663853">
    <property type="component" value="Unassembled WGS sequence"/>
</dbReference>
<dbReference type="EC" id="3.1.3.48" evidence="2"/>
<dbReference type="PROSITE" id="PS50206">
    <property type="entry name" value="RHODANESE_3"/>
    <property type="match status" value="1"/>
</dbReference>
<name>A0A8H2XUR7_9AGAM</name>
<feature type="region of interest" description="Disordered" evidence="5">
    <location>
        <begin position="367"/>
        <end position="392"/>
    </location>
</feature>
<evidence type="ECO:0000259" key="8">
    <source>
        <dbReference type="PROSITE" id="PS50206"/>
    </source>
</evidence>
<dbReference type="PROSITE" id="PS50054">
    <property type="entry name" value="TYR_PHOSPHATASE_DUAL"/>
    <property type="match status" value="1"/>
</dbReference>
<dbReference type="InterPro" id="IPR001763">
    <property type="entry name" value="Rhodanese-like_dom"/>
</dbReference>
<dbReference type="InterPro" id="IPR000340">
    <property type="entry name" value="Dual-sp_phosphatase_cat-dom"/>
</dbReference>
<evidence type="ECO:0000256" key="4">
    <source>
        <dbReference type="ARBA" id="ARBA00022912"/>
    </source>
</evidence>
<dbReference type="SMART" id="SM00195">
    <property type="entry name" value="DSPc"/>
    <property type="match status" value="1"/>
</dbReference>
<dbReference type="InterPro" id="IPR029021">
    <property type="entry name" value="Prot-tyrosine_phosphatase-like"/>
</dbReference>
<dbReference type="FunFam" id="3.90.190.10:FF:000120">
    <property type="entry name" value="MAP kinase phosphatase, putative"/>
    <property type="match status" value="1"/>
</dbReference>
<dbReference type="GO" id="GO:0005737">
    <property type="term" value="C:cytoplasm"/>
    <property type="evidence" value="ECO:0007669"/>
    <property type="project" value="TreeGrafter"/>
</dbReference>
<dbReference type="SUPFAM" id="SSF52821">
    <property type="entry name" value="Rhodanese/Cell cycle control phosphatase"/>
    <property type="match status" value="1"/>
</dbReference>
<feature type="domain" description="Tyrosine specific protein phosphatases" evidence="7">
    <location>
        <begin position="471"/>
        <end position="528"/>
    </location>
</feature>
<proteinExistence type="inferred from homology"/>
<dbReference type="PANTHER" id="PTHR10159">
    <property type="entry name" value="DUAL SPECIFICITY PROTEIN PHOSPHATASE"/>
    <property type="match status" value="1"/>
</dbReference>
<feature type="region of interest" description="Disordered" evidence="5">
    <location>
        <begin position="598"/>
        <end position="655"/>
    </location>
</feature>
<dbReference type="InterPro" id="IPR036873">
    <property type="entry name" value="Rhodanese-like_dom_sf"/>
</dbReference>
<feature type="compositionally biased region" description="Pro residues" evidence="5">
    <location>
        <begin position="371"/>
        <end position="382"/>
    </location>
</feature>
<dbReference type="InterPro" id="IPR020422">
    <property type="entry name" value="TYR_PHOSPHATASE_DUAL_dom"/>
</dbReference>
<evidence type="ECO:0000259" key="7">
    <source>
        <dbReference type="PROSITE" id="PS50056"/>
    </source>
</evidence>
<feature type="domain" description="Tyrosine-protein phosphatase" evidence="6">
    <location>
        <begin position="398"/>
        <end position="547"/>
    </location>
</feature>
<comment type="similarity">
    <text evidence="1">Belongs to the protein-tyrosine phosphatase family. Non-receptor class dual specificity subfamily.</text>
</comment>
<feature type="compositionally biased region" description="Basic and acidic residues" evidence="5">
    <location>
        <begin position="614"/>
        <end position="627"/>
    </location>
</feature>
<organism evidence="9 10">
    <name type="scientific">Rhizoctonia solani</name>
    <dbReference type="NCBI Taxonomy" id="456999"/>
    <lineage>
        <taxon>Eukaryota</taxon>
        <taxon>Fungi</taxon>
        <taxon>Dikarya</taxon>
        <taxon>Basidiomycota</taxon>
        <taxon>Agaricomycotina</taxon>
        <taxon>Agaricomycetes</taxon>
        <taxon>Cantharellales</taxon>
        <taxon>Ceratobasidiaceae</taxon>
        <taxon>Rhizoctonia</taxon>
    </lineage>
</organism>
<accession>A0A8H2XUR7</accession>
<dbReference type="SUPFAM" id="SSF52799">
    <property type="entry name" value="(Phosphotyrosine protein) phosphatases II"/>
    <property type="match status" value="1"/>
</dbReference>
<comment type="caution">
    <text evidence="9">The sequence shown here is derived from an EMBL/GenBank/DDBJ whole genome shotgun (WGS) entry which is preliminary data.</text>
</comment>
<dbReference type="PANTHER" id="PTHR10159:SF530">
    <property type="entry name" value="DUAL SPECIFICITY PROTEIN PHOSPHATASE DDB_G0271350-RELATED"/>
    <property type="match status" value="1"/>
</dbReference>
<dbReference type="Gene3D" id="3.40.250.10">
    <property type="entry name" value="Rhodanese-like domain"/>
    <property type="match status" value="1"/>
</dbReference>
<dbReference type="AlphaFoldDB" id="A0A8H2XUR7"/>
<evidence type="ECO:0000256" key="1">
    <source>
        <dbReference type="ARBA" id="ARBA00008601"/>
    </source>
</evidence>
<dbReference type="PROSITE" id="PS50056">
    <property type="entry name" value="TYR_PHOSPHATASE_2"/>
    <property type="match status" value="1"/>
</dbReference>
<dbReference type="GO" id="GO:0004725">
    <property type="term" value="F:protein tyrosine phosphatase activity"/>
    <property type="evidence" value="ECO:0007669"/>
    <property type="project" value="UniProtKB-EC"/>
</dbReference>
<evidence type="ECO:0000256" key="5">
    <source>
        <dbReference type="SAM" id="MobiDB-lite"/>
    </source>
</evidence>
<evidence type="ECO:0000313" key="10">
    <source>
        <dbReference type="Proteomes" id="UP000663853"/>
    </source>
</evidence>
<feature type="region of interest" description="Disordered" evidence="5">
    <location>
        <begin position="45"/>
        <end position="64"/>
    </location>
</feature>
<dbReference type="InterPro" id="IPR000387">
    <property type="entry name" value="Tyr_Pase_dom"/>
</dbReference>
<dbReference type="EMBL" id="CAJMXA010000469">
    <property type="protein sequence ID" value="CAE6432054.1"/>
    <property type="molecule type" value="Genomic_DNA"/>
</dbReference>
<dbReference type="GO" id="GO:0043409">
    <property type="term" value="P:negative regulation of MAPK cascade"/>
    <property type="evidence" value="ECO:0007669"/>
    <property type="project" value="TreeGrafter"/>
</dbReference>
<dbReference type="Gene3D" id="3.90.190.10">
    <property type="entry name" value="Protein tyrosine phosphatase superfamily"/>
    <property type="match status" value="1"/>
</dbReference>
<keyword evidence="4" id="KW-0904">Protein phosphatase</keyword>